<accession>A0A2Z7BXN9</accession>
<reference evidence="1 2" key="1">
    <citation type="journal article" date="2015" name="Proc. Natl. Acad. Sci. U.S.A.">
        <title>The resurrection genome of Boea hygrometrica: A blueprint for survival of dehydration.</title>
        <authorList>
            <person name="Xiao L."/>
            <person name="Yang G."/>
            <person name="Zhang L."/>
            <person name="Yang X."/>
            <person name="Zhao S."/>
            <person name="Ji Z."/>
            <person name="Zhou Q."/>
            <person name="Hu M."/>
            <person name="Wang Y."/>
            <person name="Chen M."/>
            <person name="Xu Y."/>
            <person name="Jin H."/>
            <person name="Xiao X."/>
            <person name="Hu G."/>
            <person name="Bao F."/>
            <person name="Hu Y."/>
            <person name="Wan P."/>
            <person name="Li L."/>
            <person name="Deng X."/>
            <person name="Kuang T."/>
            <person name="Xiang C."/>
            <person name="Zhu J.K."/>
            <person name="Oliver M.J."/>
            <person name="He Y."/>
        </authorList>
    </citation>
    <scope>NUCLEOTIDE SEQUENCE [LARGE SCALE GENOMIC DNA]</scope>
    <source>
        <strain evidence="2">cv. XS01</strain>
    </source>
</reference>
<dbReference type="Proteomes" id="UP000250235">
    <property type="component" value="Unassembled WGS sequence"/>
</dbReference>
<evidence type="ECO:0000313" key="1">
    <source>
        <dbReference type="EMBL" id="KZV39056.1"/>
    </source>
</evidence>
<evidence type="ECO:0000313" key="2">
    <source>
        <dbReference type="Proteomes" id="UP000250235"/>
    </source>
</evidence>
<organism evidence="1 2">
    <name type="scientific">Dorcoceras hygrometricum</name>
    <dbReference type="NCBI Taxonomy" id="472368"/>
    <lineage>
        <taxon>Eukaryota</taxon>
        <taxon>Viridiplantae</taxon>
        <taxon>Streptophyta</taxon>
        <taxon>Embryophyta</taxon>
        <taxon>Tracheophyta</taxon>
        <taxon>Spermatophyta</taxon>
        <taxon>Magnoliopsida</taxon>
        <taxon>eudicotyledons</taxon>
        <taxon>Gunneridae</taxon>
        <taxon>Pentapetalae</taxon>
        <taxon>asterids</taxon>
        <taxon>lamiids</taxon>
        <taxon>Lamiales</taxon>
        <taxon>Gesneriaceae</taxon>
        <taxon>Didymocarpoideae</taxon>
        <taxon>Trichosporeae</taxon>
        <taxon>Loxocarpinae</taxon>
        <taxon>Dorcoceras</taxon>
    </lineage>
</organism>
<keyword evidence="2" id="KW-1185">Reference proteome</keyword>
<name>A0A2Z7BXN9_9LAMI</name>
<gene>
    <name evidence="1" type="ORF">F511_25646</name>
</gene>
<proteinExistence type="predicted"/>
<protein>
    <submittedName>
        <fullName evidence="1">Uncharacterized protein</fullName>
    </submittedName>
</protein>
<dbReference type="EMBL" id="KV001339">
    <property type="protein sequence ID" value="KZV39056.1"/>
    <property type="molecule type" value="Genomic_DNA"/>
</dbReference>
<sequence length="240" mass="28091">MRELRVTSCWFGKTVEEVEQRRFVKLKRCVLEPAARGFALLKDNQQQRFSSDASAATQIQQQHNFSSWRLATQTSYSPRKFRCSRREARFFVQETPPVEIRKDCSCVQEDDHRIPHTISKFPQSEKQQFFATKCCGNSSRFLAKVLCKRRTSRFLSHSNSACTDFCCRYMGLRIVQSSYCQTSFKQQDSCYETSPHIRKPDFRLRSVHLKKIRAQKDEEKKSLLLELEAIRAEVLPGPVF</sequence>
<dbReference type="AlphaFoldDB" id="A0A2Z7BXN9"/>